<dbReference type="EnsemblMetazoa" id="PPAI002277-RA">
    <property type="protein sequence ID" value="PPAI002277-PA"/>
    <property type="gene ID" value="PPAI002277"/>
</dbReference>
<name>A0A1B0D4D9_PHLPP</name>
<dbReference type="PANTHER" id="PTHR11783">
    <property type="entry name" value="SULFOTRANSFERASE SULT"/>
    <property type="match status" value="1"/>
</dbReference>
<protein>
    <recommendedName>
        <fullName evidence="3">Sulfotransferase domain-containing protein</fullName>
    </recommendedName>
</protein>
<dbReference type="VEuPathDB" id="VectorBase:PPAI002277"/>
<evidence type="ECO:0000256" key="2">
    <source>
        <dbReference type="ARBA" id="ARBA00022679"/>
    </source>
</evidence>
<keyword evidence="2" id="KW-0808">Transferase</keyword>
<comment type="similarity">
    <text evidence="1">Belongs to the sulfotransferase 1 family.</text>
</comment>
<evidence type="ECO:0000313" key="5">
    <source>
        <dbReference type="Proteomes" id="UP000092462"/>
    </source>
</evidence>
<evidence type="ECO:0000256" key="1">
    <source>
        <dbReference type="ARBA" id="ARBA00005771"/>
    </source>
</evidence>
<proteinExistence type="inferred from homology"/>
<dbReference type="Proteomes" id="UP000092462">
    <property type="component" value="Unassembled WGS sequence"/>
</dbReference>
<sequence length="297" mass="35147">MPIVCEKVDEKLTEKAKFLDVDRFIHVRNTKFPNLELASKWYDRAYFFPDRYEKIAEKIENFAVRKDDVWVISFAKCGSTWSQEMVWQICNDLDFEGGKGELLSKKFPYFENQSVATDKVFKDSLCELDAMTGRRYMKSHLPAPLLPKQVWTVKPKILYVARNAKDVITSFYHHYRNTMAFTGSFSDFVELSLNDFTLFSPYDTHILDFWNMRNEDNILFLTYEDMVTDHLTVIKKVAKFFGKNFTEEQLMSLADHLSFDNFSKNPTVNFEEELNNRRKILKLDLPDKTFRFVRKGK</sequence>
<dbReference type="AlphaFoldDB" id="A0A1B0D4D9"/>
<dbReference type="EMBL" id="AJVK01024316">
    <property type="status" value="NOT_ANNOTATED_CDS"/>
    <property type="molecule type" value="Genomic_DNA"/>
</dbReference>
<evidence type="ECO:0000313" key="4">
    <source>
        <dbReference type="EnsemblMetazoa" id="PPAI002277-PA"/>
    </source>
</evidence>
<dbReference type="InterPro" id="IPR027417">
    <property type="entry name" value="P-loop_NTPase"/>
</dbReference>
<organism evidence="4 5">
    <name type="scientific">Phlebotomus papatasi</name>
    <name type="common">Sandfly</name>
    <dbReference type="NCBI Taxonomy" id="29031"/>
    <lineage>
        <taxon>Eukaryota</taxon>
        <taxon>Metazoa</taxon>
        <taxon>Ecdysozoa</taxon>
        <taxon>Arthropoda</taxon>
        <taxon>Hexapoda</taxon>
        <taxon>Insecta</taxon>
        <taxon>Pterygota</taxon>
        <taxon>Neoptera</taxon>
        <taxon>Endopterygota</taxon>
        <taxon>Diptera</taxon>
        <taxon>Nematocera</taxon>
        <taxon>Psychodoidea</taxon>
        <taxon>Psychodidae</taxon>
        <taxon>Phlebotomus</taxon>
        <taxon>Phlebotomus</taxon>
    </lineage>
</organism>
<dbReference type="InterPro" id="IPR000863">
    <property type="entry name" value="Sulfotransferase_dom"/>
</dbReference>
<reference evidence="4" key="1">
    <citation type="submission" date="2022-08" db="UniProtKB">
        <authorList>
            <consortium name="EnsemblMetazoa"/>
        </authorList>
    </citation>
    <scope>IDENTIFICATION</scope>
    <source>
        <strain evidence="4">Israel</strain>
    </source>
</reference>
<dbReference type="VEuPathDB" id="VectorBase:PPAPM1_006655"/>
<evidence type="ECO:0000259" key="3">
    <source>
        <dbReference type="Pfam" id="PF00685"/>
    </source>
</evidence>
<dbReference type="Gene3D" id="3.40.50.300">
    <property type="entry name" value="P-loop containing nucleotide triphosphate hydrolases"/>
    <property type="match status" value="1"/>
</dbReference>
<accession>A0A1B0D4D9</accession>
<dbReference type="GO" id="GO:0008146">
    <property type="term" value="F:sulfotransferase activity"/>
    <property type="evidence" value="ECO:0007669"/>
    <property type="project" value="InterPro"/>
</dbReference>
<feature type="domain" description="Sulfotransferase" evidence="3">
    <location>
        <begin position="66"/>
        <end position="277"/>
    </location>
</feature>
<dbReference type="Pfam" id="PF00685">
    <property type="entry name" value="Sulfotransfer_1"/>
    <property type="match status" value="1"/>
</dbReference>
<keyword evidence="5" id="KW-1185">Reference proteome</keyword>
<dbReference type="SUPFAM" id="SSF52540">
    <property type="entry name" value="P-loop containing nucleoside triphosphate hydrolases"/>
    <property type="match status" value="1"/>
</dbReference>